<name>A0ABZ2KJF2_9BACT</name>
<evidence type="ECO:0000313" key="5">
    <source>
        <dbReference type="Proteomes" id="UP001379533"/>
    </source>
</evidence>
<gene>
    <name evidence="4" type="ORF">LZC95_18510</name>
</gene>
<dbReference type="PANTHER" id="PTHR33678:SF1">
    <property type="entry name" value="BLL1576 PROTEIN"/>
    <property type="match status" value="1"/>
</dbReference>
<dbReference type="Pfam" id="PF13817">
    <property type="entry name" value="DDE_Tnp_IS66_C"/>
    <property type="match status" value="1"/>
</dbReference>
<feature type="domain" description="Transposase IS66 C-terminal" evidence="3">
    <location>
        <begin position="356"/>
        <end position="392"/>
    </location>
</feature>
<dbReference type="Pfam" id="PF03050">
    <property type="entry name" value="DDE_Tnp_IS66"/>
    <property type="match status" value="1"/>
</dbReference>
<dbReference type="EMBL" id="CP089982">
    <property type="protein sequence ID" value="WXA98806.1"/>
    <property type="molecule type" value="Genomic_DNA"/>
</dbReference>
<sequence>MGAVDDLRRCPCCGKAKVKIGEETSEHYDWRPASLVRVQTARIKYAPDCTCEGGQIVIGSPTATATPIKKGLAGPGLLAHVVVSKYADHMPLNRLEEGFERQGVHIALSTMCDWIEQAADLLRPITDAMAKAALGAHRIHTDDTGIPVQAKGSTHKGHVWVYVADDEFVVFRYTSRRKSDGPREFLKGYTGYIQADAANLYARLFGMIPKGRQQRKWDAGRTPGVASSKRKPPDRDRALIGLGFIKKLYEADRAAMKLAPSRRTAERARLCMPVLEAFKVWLDAEALVVLPKAPIADAIGYARNQWSALRRFVEDARLRLDNNVAERQLRRVAVGRKNWLFAGSEDGAERGCVLYSLLATCKLHGVNPFNYLRDVLVRIDSHAAHDVLALSPKTWKEKLQNLNAP</sequence>
<keyword evidence="5" id="KW-1185">Reference proteome</keyword>
<accession>A0ABZ2KJF2</accession>
<dbReference type="Pfam" id="PF13005">
    <property type="entry name" value="zf-IS66"/>
    <property type="match status" value="1"/>
</dbReference>
<dbReference type="Proteomes" id="UP001379533">
    <property type="component" value="Chromosome"/>
</dbReference>
<evidence type="ECO:0000259" key="2">
    <source>
        <dbReference type="Pfam" id="PF13005"/>
    </source>
</evidence>
<dbReference type="InterPro" id="IPR052344">
    <property type="entry name" value="Transposase-related"/>
</dbReference>
<proteinExistence type="predicted"/>
<feature type="domain" description="Transposase IS66 central" evidence="1">
    <location>
        <begin position="70"/>
        <end position="349"/>
    </location>
</feature>
<dbReference type="InterPro" id="IPR004291">
    <property type="entry name" value="Transposase_IS66_central"/>
</dbReference>
<evidence type="ECO:0000259" key="1">
    <source>
        <dbReference type="Pfam" id="PF03050"/>
    </source>
</evidence>
<dbReference type="RefSeq" id="WP_394849426.1">
    <property type="nucleotide sequence ID" value="NZ_CP089982.1"/>
</dbReference>
<evidence type="ECO:0000313" key="4">
    <source>
        <dbReference type="EMBL" id="WXA98806.1"/>
    </source>
</evidence>
<reference evidence="4 5" key="1">
    <citation type="submission" date="2021-12" db="EMBL/GenBank/DDBJ databases">
        <title>Discovery of the Pendulisporaceae a myxobacterial family with distinct sporulation behavior and unique specialized metabolism.</title>
        <authorList>
            <person name="Garcia R."/>
            <person name="Popoff A."/>
            <person name="Bader C.D."/>
            <person name="Loehr J."/>
            <person name="Walesch S."/>
            <person name="Walt C."/>
            <person name="Boldt J."/>
            <person name="Bunk B."/>
            <person name="Haeckl F.J.F.P.J."/>
            <person name="Gunesch A.P."/>
            <person name="Birkelbach J."/>
            <person name="Nuebel U."/>
            <person name="Pietschmann T."/>
            <person name="Bach T."/>
            <person name="Mueller R."/>
        </authorList>
    </citation>
    <scope>NUCLEOTIDE SEQUENCE [LARGE SCALE GENOMIC DNA]</scope>
    <source>
        <strain evidence="4 5">MSr12523</strain>
    </source>
</reference>
<dbReference type="InterPro" id="IPR024474">
    <property type="entry name" value="Znf_dom_IS66"/>
</dbReference>
<protein>
    <submittedName>
        <fullName evidence="4">IS66 family transposase</fullName>
    </submittedName>
</protein>
<dbReference type="PANTHER" id="PTHR33678">
    <property type="entry name" value="BLL1576 PROTEIN"/>
    <property type="match status" value="1"/>
</dbReference>
<feature type="domain" description="Transposase IS66 zinc-finger binding" evidence="2">
    <location>
        <begin position="8"/>
        <end position="46"/>
    </location>
</feature>
<evidence type="ECO:0000259" key="3">
    <source>
        <dbReference type="Pfam" id="PF13817"/>
    </source>
</evidence>
<dbReference type="NCBIfam" id="NF033517">
    <property type="entry name" value="transpos_IS66"/>
    <property type="match status" value="1"/>
</dbReference>
<dbReference type="InterPro" id="IPR039552">
    <property type="entry name" value="IS66_C"/>
</dbReference>
<organism evidence="4 5">
    <name type="scientific">Pendulispora brunnea</name>
    <dbReference type="NCBI Taxonomy" id="2905690"/>
    <lineage>
        <taxon>Bacteria</taxon>
        <taxon>Pseudomonadati</taxon>
        <taxon>Myxococcota</taxon>
        <taxon>Myxococcia</taxon>
        <taxon>Myxococcales</taxon>
        <taxon>Sorangiineae</taxon>
        <taxon>Pendulisporaceae</taxon>
        <taxon>Pendulispora</taxon>
    </lineage>
</organism>